<evidence type="ECO:0000256" key="6">
    <source>
        <dbReference type="SAM" id="Phobius"/>
    </source>
</evidence>
<evidence type="ECO:0000256" key="3">
    <source>
        <dbReference type="ARBA" id="ARBA00022989"/>
    </source>
</evidence>
<comment type="caution">
    <text evidence="8">The sequence shown here is derived from an EMBL/GenBank/DDBJ whole genome shotgun (WGS) entry which is preliminary data.</text>
</comment>
<dbReference type="EMBL" id="BMAR01000010">
    <property type="protein sequence ID" value="GFR45688.1"/>
    <property type="molecule type" value="Genomic_DNA"/>
</dbReference>
<evidence type="ECO:0000256" key="4">
    <source>
        <dbReference type="ARBA" id="ARBA00023136"/>
    </source>
</evidence>
<feature type="region of interest" description="Disordered" evidence="5">
    <location>
        <begin position="668"/>
        <end position="699"/>
    </location>
</feature>
<feature type="compositionally biased region" description="Gly residues" evidence="5">
    <location>
        <begin position="606"/>
        <end position="617"/>
    </location>
</feature>
<protein>
    <recommendedName>
        <fullName evidence="7">Integral membrane bound transporter domain-containing protein</fullName>
    </recommendedName>
</protein>
<dbReference type="Proteomes" id="UP001054857">
    <property type="component" value="Unassembled WGS sequence"/>
</dbReference>
<feature type="compositionally biased region" description="Gly residues" evidence="5">
    <location>
        <begin position="871"/>
        <end position="882"/>
    </location>
</feature>
<name>A0AAD3DPZ6_9CHLO</name>
<dbReference type="Pfam" id="PF13515">
    <property type="entry name" value="FUSC_2"/>
    <property type="match status" value="1"/>
</dbReference>
<dbReference type="GO" id="GO:0016020">
    <property type="term" value="C:membrane"/>
    <property type="evidence" value="ECO:0007669"/>
    <property type="project" value="UniProtKB-SubCell"/>
</dbReference>
<feature type="compositionally biased region" description="Low complexity" evidence="5">
    <location>
        <begin position="525"/>
        <end position="536"/>
    </location>
</feature>
<feature type="compositionally biased region" description="Low complexity" evidence="5">
    <location>
        <begin position="684"/>
        <end position="699"/>
    </location>
</feature>
<evidence type="ECO:0000259" key="7">
    <source>
        <dbReference type="Pfam" id="PF13515"/>
    </source>
</evidence>
<evidence type="ECO:0000256" key="2">
    <source>
        <dbReference type="ARBA" id="ARBA00022692"/>
    </source>
</evidence>
<evidence type="ECO:0000256" key="1">
    <source>
        <dbReference type="ARBA" id="ARBA00004141"/>
    </source>
</evidence>
<feature type="region of interest" description="Disordered" evidence="5">
    <location>
        <begin position="303"/>
        <end position="324"/>
    </location>
</feature>
<feature type="region of interest" description="Disordered" evidence="5">
    <location>
        <begin position="525"/>
        <end position="544"/>
    </location>
</feature>
<reference evidence="8 9" key="1">
    <citation type="journal article" date="2021" name="Sci. Rep.">
        <title>Genome sequencing of the multicellular alga Astrephomene provides insights into convergent evolution of germ-soma differentiation.</title>
        <authorList>
            <person name="Yamashita S."/>
            <person name="Yamamoto K."/>
            <person name="Matsuzaki R."/>
            <person name="Suzuki S."/>
            <person name="Yamaguchi H."/>
            <person name="Hirooka S."/>
            <person name="Minakuchi Y."/>
            <person name="Miyagishima S."/>
            <person name="Kawachi M."/>
            <person name="Toyoda A."/>
            <person name="Nozaki H."/>
        </authorList>
    </citation>
    <scope>NUCLEOTIDE SEQUENCE [LARGE SCALE GENOMIC DNA]</scope>
    <source>
        <strain evidence="8 9">NIES-4017</strain>
    </source>
</reference>
<keyword evidence="2 6" id="KW-0812">Transmembrane</keyword>
<feature type="region of interest" description="Disordered" evidence="5">
    <location>
        <begin position="591"/>
        <end position="637"/>
    </location>
</feature>
<proteinExistence type="predicted"/>
<dbReference type="AlphaFoldDB" id="A0AAD3DPZ6"/>
<feature type="region of interest" description="Disordered" evidence="5">
    <location>
        <begin position="851"/>
        <end position="905"/>
    </location>
</feature>
<evidence type="ECO:0000313" key="8">
    <source>
        <dbReference type="EMBL" id="GFR45688.1"/>
    </source>
</evidence>
<keyword evidence="9" id="KW-1185">Reference proteome</keyword>
<dbReference type="InterPro" id="IPR049453">
    <property type="entry name" value="Memb_transporter_dom"/>
</dbReference>
<feature type="transmembrane region" description="Helical" evidence="6">
    <location>
        <begin position="79"/>
        <end position="96"/>
    </location>
</feature>
<keyword evidence="4 6" id="KW-0472">Membrane</keyword>
<organism evidence="8 9">
    <name type="scientific">Astrephomene gubernaculifera</name>
    <dbReference type="NCBI Taxonomy" id="47775"/>
    <lineage>
        <taxon>Eukaryota</taxon>
        <taxon>Viridiplantae</taxon>
        <taxon>Chlorophyta</taxon>
        <taxon>core chlorophytes</taxon>
        <taxon>Chlorophyceae</taxon>
        <taxon>CS clade</taxon>
        <taxon>Chlamydomonadales</taxon>
        <taxon>Astrephomenaceae</taxon>
        <taxon>Astrephomene</taxon>
    </lineage>
</organism>
<feature type="region of interest" description="Disordered" evidence="5">
    <location>
        <begin position="710"/>
        <end position="729"/>
    </location>
</feature>
<feature type="compositionally biased region" description="Low complexity" evidence="5">
    <location>
        <begin position="859"/>
        <end position="870"/>
    </location>
</feature>
<sequence length="978" mass="100236">MALVHINRQVQAGLHRVTMELRHRASALPKIDMNKVPDWHRRATRLSISLVFFGLLGHSVKFPADQQTLALNFRQSCNWAAITCIVVTAPLIGKVAQVAFDRLLGTLVGGLIGYMCFTTGFHLFGVFGAGIFISLMAGLVVWLSTFLASRRPLEQLVRFVQLTYIIVAFGAKPDKGAFLLALMRIGGIFAGGLFSVLLAVVVLPRSASVECLREMRKALQALHELNKEVWALSGVTGGTLTNRRNFRKHHRHGYSALHLNRAGAEGGGGTGGIDSSSNNSSSNSLAAASAGLRTIASESLIVGQQSNGRGGGRRSDNGGGGGVPRNDFSVDHLDLLAPPRDEELHYHEARIEEIFSAVYSSLGRVDENLAQTKGEIYVWHFWGRYFFVPGVHWFPLSGRWQVPRQDLEDLATCLRRVARMLWTLLLDFEEGFGAEMEAVLQLYYPKQLLSELANYQGRAIKDLLEAFPGSTTIEVDNLLTLGQVTDCLLQISDARARNTVFNVKQRRRNTTGSAAGATAAAAAASPSGAAAATDGSSRGGSRRGATAAAAAVAVAASGPATPTTGKGPASSSLEKVPLLASHSGPFSTAAGTAAAAATSPPKHDGSVGGGGGGGGSVHAGRGDATSVRAPSGGADGNVSGGGGGVFISRLLSGQPGNTVALHLPPRKLMQQQQQQQQEREREQQAQQQQQPRPSAAAAAQLLTASGSGPAAAAATLPAEPSSSPAAATATSAAAAAPAAGSSPLKATRKDSERFDIFSGMYFDALAPAATAAAAAATGTAKGAVHLTASSSTTTAGPAAATAPLAAAAAASAAASALPAALQSSQLSYTGRMSWREPPSYVSLGGTAGASGAASGGGTRSASATEEASGAAGAGGGDAGSAGSGERHAGDGGGGGDGGGSGSISGGGGGGLDLLGGLGSRLSSIVVEPVTFPSTEEGYLSQVRWYSFQFVMDEMVNELEEAFYACSAVLRKLPYPVGK</sequence>
<feature type="transmembrane region" description="Helical" evidence="6">
    <location>
        <begin position="177"/>
        <end position="203"/>
    </location>
</feature>
<comment type="subcellular location">
    <subcellularLocation>
        <location evidence="1">Membrane</location>
        <topology evidence="1">Multi-pass membrane protein</topology>
    </subcellularLocation>
</comment>
<gene>
    <name evidence="8" type="ORF">Agub_g7103</name>
</gene>
<accession>A0AAD3DPZ6</accession>
<feature type="compositionally biased region" description="Gly residues" evidence="5">
    <location>
        <begin position="890"/>
        <end position="905"/>
    </location>
</feature>
<feature type="domain" description="Integral membrane bound transporter" evidence="7">
    <location>
        <begin position="73"/>
        <end position="197"/>
    </location>
</feature>
<keyword evidence="3 6" id="KW-1133">Transmembrane helix</keyword>
<evidence type="ECO:0000313" key="9">
    <source>
        <dbReference type="Proteomes" id="UP001054857"/>
    </source>
</evidence>
<evidence type="ECO:0000256" key="5">
    <source>
        <dbReference type="SAM" id="MobiDB-lite"/>
    </source>
</evidence>
<dbReference type="PANTHER" id="PTHR31086">
    <property type="entry name" value="ALUMINUM-ACTIVATED MALATE TRANSPORTER 10"/>
    <property type="match status" value="1"/>
</dbReference>
<feature type="transmembrane region" description="Helical" evidence="6">
    <location>
        <begin position="130"/>
        <end position="148"/>
    </location>
</feature>